<accession>A0A0P6WPX6</accession>
<comment type="caution">
    <text evidence="14">The sequence shown here is derived from an EMBL/GenBank/DDBJ whole genome shotgun (WGS) entry which is preliminary data.</text>
</comment>
<evidence type="ECO:0000259" key="12">
    <source>
        <dbReference type="Pfam" id="PF02225"/>
    </source>
</evidence>
<evidence type="ECO:0000256" key="2">
    <source>
        <dbReference type="ARBA" id="ARBA00022512"/>
    </source>
</evidence>
<keyword evidence="3" id="KW-0964">Secreted</keyword>
<evidence type="ECO:0000256" key="5">
    <source>
        <dbReference type="ARBA" id="ARBA00022729"/>
    </source>
</evidence>
<evidence type="ECO:0000256" key="6">
    <source>
        <dbReference type="ARBA" id="ARBA00022801"/>
    </source>
</evidence>
<protein>
    <submittedName>
        <fullName evidence="14">Peptidase S8</fullName>
    </submittedName>
</protein>
<evidence type="ECO:0000256" key="4">
    <source>
        <dbReference type="ARBA" id="ARBA00022670"/>
    </source>
</evidence>
<dbReference type="STRING" id="360411.AC812_16885"/>
<feature type="active site" description="Charge relay system" evidence="8 9">
    <location>
        <position position="520"/>
    </location>
</feature>
<dbReference type="PANTHER" id="PTHR43806">
    <property type="entry name" value="PEPTIDASE S8"/>
    <property type="match status" value="1"/>
</dbReference>
<dbReference type="Pfam" id="PF02225">
    <property type="entry name" value="PA"/>
    <property type="match status" value="1"/>
</dbReference>
<dbReference type="CDD" id="cd04818">
    <property type="entry name" value="PA_subtilisin_1"/>
    <property type="match status" value="1"/>
</dbReference>
<dbReference type="PROSITE" id="PS00137">
    <property type="entry name" value="SUBTILASE_HIS"/>
    <property type="match status" value="1"/>
</dbReference>
<dbReference type="InterPro" id="IPR015500">
    <property type="entry name" value="Peptidase_S8_subtilisin-rel"/>
</dbReference>
<evidence type="ECO:0000256" key="8">
    <source>
        <dbReference type="PIRSR" id="PIRSR615500-1"/>
    </source>
</evidence>
<dbReference type="InterPro" id="IPR023827">
    <property type="entry name" value="Peptidase_S8_Asp-AS"/>
</dbReference>
<keyword evidence="2" id="KW-0134">Cell wall</keyword>
<keyword evidence="15" id="KW-1185">Reference proteome</keyword>
<feature type="domain" description="Peptidase S8/S53" evidence="11">
    <location>
        <begin position="147"/>
        <end position="561"/>
    </location>
</feature>
<dbReference type="Gene3D" id="3.50.30.30">
    <property type="match status" value="1"/>
</dbReference>
<dbReference type="PROSITE" id="PS51892">
    <property type="entry name" value="SUBTILASE"/>
    <property type="match status" value="1"/>
</dbReference>
<keyword evidence="7 9" id="KW-0720">Serine protease</keyword>
<dbReference type="Pfam" id="PF00082">
    <property type="entry name" value="Peptidase_S8"/>
    <property type="match status" value="1"/>
</dbReference>
<keyword evidence="5" id="KW-0732">Signal</keyword>
<reference evidence="14 15" key="1">
    <citation type="submission" date="2015-07" db="EMBL/GenBank/DDBJ databases">
        <title>Draft genome of Bellilinea caldifistulae DSM 17877.</title>
        <authorList>
            <person name="Hemp J."/>
            <person name="Ward L.M."/>
            <person name="Pace L.A."/>
            <person name="Fischer W.W."/>
        </authorList>
    </citation>
    <scope>NUCLEOTIDE SEQUENCE [LARGE SCALE GENOMIC DNA]</scope>
    <source>
        <strain evidence="14 15">GOMI-1</strain>
    </source>
</reference>
<sequence>MLFTMISPAIADDGTVEPLFPVYSTETGAMVDETPHLWFVEFNGLPTADGGRLTTIQAEKQSFRVKAERAGLEFSERFAYDKLWNGIAIEISPAELPKLFRIPGVKAIYPVETYTLPEPVENPSPELVSALAMTGADIAQSELGFTGKGVKVAVMDTGVDFDHPDLGGCFGPGCRVFTGYDFVGDAFNADSTSPTYNPVPQPDPIPDDCNGHGTHVAGIIGANGAIKGVAPDVMFGAYRVFGCEGSTTADIMLMAMERALDDGMQVLNMSIGSAFQWPQYPTAQAADRLVKRGMVVVASIGNSGANGVYSAGAPGLGNQVIGVASFDNTEIFLRLFLISPDDTPIGFGVASSAPEPPTSGTFPMARTGTVASNADACSALPANSLDGKIALIRRGGCTFHVKSLNAMNAGAIGVVIYNNTAGRFSATVAGTPAITIPVVTISNTEGALIDSRLASGEVFLTWTAQQDSFPNPTGGLISSFSSYGLSPDLNVKPDIGAPGGLIYSTYPLEQGGYATLSGTSMASPHVAGAAALLLQARPNLPAGVVRTIFQNTADPAVWWGNPGLGFLDNVHRQGAGMLDIPQAILSTVRVEPSKLALGESETGPAVRTITVANEGNTTVTFSLSHQPALGTHGNTFTPSFNANFASVAFSTNEIKVAPKSKARVNVTITPPVAPLNGQYGGYIVLTSEDGKVNRVPYAGFIGDYQSIRVLEPTVYGFPWLSVLFEGSFYKLGDFDWWFSMEDDDIPYFLVHFDHQSRRFKMEVYQKMEKGPDRYWYNAYDDSYLPRNSSATGFFAMPFDGFTYAGSSVFEVPDGIYYVKISVLKALGDPNNPAHWETWTSPLFEIDRP</sequence>
<dbReference type="CDD" id="cd07489">
    <property type="entry name" value="Peptidases_S8_5"/>
    <property type="match status" value="1"/>
</dbReference>
<dbReference type="GO" id="GO:0006508">
    <property type="term" value="P:proteolysis"/>
    <property type="evidence" value="ECO:0007669"/>
    <property type="project" value="UniProtKB-KW"/>
</dbReference>
<dbReference type="GO" id="GO:0004252">
    <property type="term" value="F:serine-type endopeptidase activity"/>
    <property type="evidence" value="ECO:0007669"/>
    <property type="project" value="UniProtKB-UniRule"/>
</dbReference>
<dbReference type="SUPFAM" id="SSF52025">
    <property type="entry name" value="PA domain"/>
    <property type="match status" value="1"/>
</dbReference>
<dbReference type="Gene3D" id="2.60.40.1710">
    <property type="entry name" value="Subtilisin-like superfamily"/>
    <property type="match status" value="1"/>
</dbReference>
<evidence type="ECO:0000313" key="15">
    <source>
        <dbReference type="Proteomes" id="UP000050514"/>
    </source>
</evidence>
<dbReference type="Gene3D" id="3.40.50.200">
    <property type="entry name" value="Peptidase S8/S53 domain"/>
    <property type="match status" value="1"/>
</dbReference>
<dbReference type="InterPro" id="IPR034187">
    <property type="entry name" value="Peptidases_S8_5"/>
</dbReference>
<dbReference type="InterPro" id="IPR022398">
    <property type="entry name" value="Peptidase_S8_His-AS"/>
</dbReference>
<dbReference type="EMBL" id="LGHJ01000029">
    <property type="protein sequence ID" value="KPL70835.1"/>
    <property type="molecule type" value="Genomic_DNA"/>
</dbReference>
<dbReference type="Proteomes" id="UP000050514">
    <property type="component" value="Unassembled WGS sequence"/>
</dbReference>
<evidence type="ECO:0000259" key="13">
    <source>
        <dbReference type="Pfam" id="PF06280"/>
    </source>
</evidence>
<dbReference type="InterPro" id="IPR046450">
    <property type="entry name" value="PA_dom_sf"/>
</dbReference>
<evidence type="ECO:0000256" key="9">
    <source>
        <dbReference type="PROSITE-ProRule" id="PRU01240"/>
    </source>
</evidence>
<gene>
    <name evidence="14" type="ORF">AC812_16885</name>
</gene>
<proteinExistence type="inferred from homology"/>
<feature type="domain" description="PA" evidence="12">
    <location>
        <begin position="370"/>
        <end position="448"/>
    </location>
</feature>
<feature type="active site" description="Charge relay system" evidence="8 9">
    <location>
        <position position="156"/>
    </location>
</feature>
<feature type="domain" description="C5a peptidase/Subtilisin-like protease SBT2-like Fn3-like" evidence="13">
    <location>
        <begin position="599"/>
        <end position="697"/>
    </location>
</feature>
<comment type="similarity">
    <text evidence="1 9 10">Belongs to the peptidase S8 family.</text>
</comment>
<name>A0A0P6WPX6_9CHLR</name>
<dbReference type="GO" id="GO:0016020">
    <property type="term" value="C:membrane"/>
    <property type="evidence" value="ECO:0007669"/>
    <property type="project" value="InterPro"/>
</dbReference>
<organism evidence="14 15">
    <name type="scientific">Bellilinea caldifistulae</name>
    <dbReference type="NCBI Taxonomy" id="360411"/>
    <lineage>
        <taxon>Bacteria</taxon>
        <taxon>Bacillati</taxon>
        <taxon>Chloroflexota</taxon>
        <taxon>Anaerolineae</taxon>
        <taxon>Anaerolineales</taxon>
        <taxon>Anaerolineaceae</taxon>
        <taxon>Bellilinea</taxon>
    </lineage>
</organism>
<dbReference type="Pfam" id="PF06280">
    <property type="entry name" value="fn3_5"/>
    <property type="match status" value="1"/>
</dbReference>
<dbReference type="InterPro" id="IPR003137">
    <property type="entry name" value="PA_domain"/>
</dbReference>
<dbReference type="PANTHER" id="PTHR43806:SF11">
    <property type="entry name" value="CEREVISIN-RELATED"/>
    <property type="match status" value="1"/>
</dbReference>
<dbReference type="InterPro" id="IPR050131">
    <property type="entry name" value="Peptidase_S8_subtilisin-like"/>
</dbReference>
<keyword evidence="4 9" id="KW-0645">Protease</keyword>
<dbReference type="InterPro" id="IPR000209">
    <property type="entry name" value="Peptidase_S8/S53_dom"/>
</dbReference>
<feature type="active site" description="Charge relay system" evidence="8 9">
    <location>
        <position position="212"/>
    </location>
</feature>
<evidence type="ECO:0000256" key="10">
    <source>
        <dbReference type="RuleBase" id="RU003355"/>
    </source>
</evidence>
<evidence type="ECO:0000256" key="3">
    <source>
        <dbReference type="ARBA" id="ARBA00022525"/>
    </source>
</evidence>
<dbReference type="InterPro" id="IPR010435">
    <property type="entry name" value="C5a/SBT2-like_Fn3"/>
</dbReference>
<evidence type="ECO:0000256" key="7">
    <source>
        <dbReference type="ARBA" id="ARBA00022825"/>
    </source>
</evidence>
<evidence type="ECO:0000313" key="14">
    <source>
        <dbReference type="EMBL" id="KPL70835.1"/>
    </source>
</evidence>
<dbReference type="PROSITE" id="PS00138">
    <property type="entry name" value="SUBTILASE_SER"/>
    <property type="match status" value="1"/>
</dbReference>
<dbReference type="InterPro" id="IPR036852">
    <property type="entry name" value="Peptidase_S8/S53_dom_sf"/>
</dbReference>
<dbReference type="PATRIC" id="fig|360411.5.peg.1171"/>
<dbReference type="AlphaFoldDB" id="A0A0P6WPX6"/>
<evidence type="ECO:0000259" key="11">
    <source>
        <dbReference type="Pfam" id="PF00082"/>
    </source>
</evidence>
<dbReference type="SUPFAM" id="SSF52743">
    <property type="entry name" value="Subtilisin-like"/>
    <property type="match status" value="1"/>
</dbReference>
<keyword evidence="6 9" id="KW-0378">Hydrolase</keyword>
<dbReference type="PRINTS" id="PR00723">
    <property type="entry name" value="SUBTILISIN"/>
</dbReference>
<dbReference type="InterPro" id="IPR023828">
    <property type="entry name" value="Peptidase_S8_Ser-AS"/>
</dbReference>
<dbReference type="PROSITE" id="PS00136">
    <property type="entry name" value="SUBTILASE_ASP"/>
    <property type="match status" value="1"/>
</dbReference>
<evidence type="ECO:0000256" key="1">
    <source>
        <dbReference type="ARBA" id="ARBA00011073"/>
    </source>
</evidence>